<evidence type="ECO:0000256" key="1">
    <source>
        <dbReference type="SAM" id="SignalP"/>
    </source>
</evidence>
<dbReference type="InterPro" id="IPR041186">
    <property type="entry name" value="DUF3823_C"/>
</dbReference>
<dbReference type="EMBL" id="JAETXX010000005">
    <property type="protein sequence ID" value="MCF8714986.1"/>
    <property type="molecule type" value="Genomic_DNA"/>
</dbReference>
<reference evidence="4 5" key="1">
    <citation type="submission" date="2021-01" db="EMBL/GenBank/DDBJ databases">
        <title>Genome sequencing of Joostella atrarenae M1-2 (= KCTC 23194).</title>
        <authorList>
            <person name="Zakaria M.R."/>
            <person name="Lam M.Q."/>
            <person name="Chong C.S."/>
        </authorList>
    </citation>
    <scope>NUCLEOTIDE SEQUENCE [LARGE SCALE GENOMIC DNA]</scope>
    <source>
        <strain evidence="4 5">M1-2</strain>
    </source>
</reference>
<comment type="caution">
    <text evidence="4">The sequence shown here is derived from an EMBL/GenBank/DDBJ whole genome shotgun (WGS) entry which is preliminary data.</text>
</comment>
<evidence type="ECO:0000313" key="5">
    <source>
        <dbReference type="Proteomes" id="UP000829517"/>
    </source>
</evidence>
<feature type="chain" id="PRO_5046269703" evidence="1">
    <location>
        <begin position="20"/>
        <end position="228"/>
    </location>
</feature>
<dbReference type="Proteomes" id="UP000829517">
    <property type="component" value="Unassembled WGS sequence"/>
</dbReference>
<dbReference type="Gene3D" id="2.60.40.1120">
    <property type="entry name" value="Carboxypeptidase-like, regulatory domain"/>
    <property type="match status" value="1"/>
</dbReference>
<keyword evidence="5" id="KW-1185">Reference proteome</keyword>
<feature type="domain" description="DUF3823" evidence="3">
    <location>
        <begin position="121"/>
        <end position="223"/>
    </location>
</feature>
<keyword evidence="1" id="KW-0732">Signal</keyword>
<evidence type="ECO:0000259" key="2">
    <source>
        <dbReference type="Pfam" id="PF12866"/>
    </source>
</evidence>
<gene>
    <name evidence="4" type="ORF">JM658_09130</name>
</gene>
<protein>
    <submittedName>
        <fullName evidence="4">DUF3823 domain-containing protein</fullName>
    </submittedName>
</protein>
<name>A0ABS9J3H9_9FLAO</name>
<sequence length="228" mass="25489">MKKIKYILVLLITFSVATSCDIDELDAPDSGLYGSIIDEATGELVQQDIIRGGELELREHGWENVSPQYMNYKVDGTFEDSQLFAASYNVFPIKTNFHPIDTIKMEINGRTKLDLTVKPYLRIKNPKISKSGYLVTATFSVEQTGVNPVKKIGLYAGADGNVGEPMRLALTELDINTVVDPTIEYTLTINVEDEIDLREGNTYFFRIGALYDAPNSRFNYASPVSIEL</sequence>
<dbReference type="Pfam" id="PF18003">
    <property type="entry name" value="DUF3823_C"/>
    <property type="match status" value="1"/>
</dbReference>
<evidence type="ECO:0000313" key="4">
    <source>
        <dbReference type="EMBL" id="MCF8714986.1"/>
    </source>
</evidence>
<dbReference type="PROSITE" id="PS51257">
    <property type="entry name" value="PROKAR_LIPOPROTEIN"/>
    <property type="match status" value="1"/>
</dbReference>
<accession>A0ABS9J3H9</accession>
<organism evidence="4 5">
    <name type="scientific">Joostella atrarenae</name>
    <dbReference type="NCBI Taxonomy" id="679257"/>
    <lineage>
        <taxon>Bacteria</taxon>
        <taxon>Pseudomonadati</taxon>
        <taxon>Bacteroidota</taxon>
        <taxon>Flavobacteriia</taxon>
        <taxon>Flavobacteriales</taxon>
        <taxon>Flavobacteriaceae</taxon>
        <taxon>Joostella</taxon>
    </lineage>
</organism>
<dbReference type="Gene3D" id="2.60.40.2060">
    <property type="match status" value="1"/>
</dbReference>
<dbReference type="RefSeq" id="WP_236958952.1">
    <property type="nucleotide sequence ID" value="NZ_JAETXX010000005.1"/>
</dbReference>
<proteinExistence type="predicted"/>
<evidence type="ECO:0000259" key="3">
    <source>
        <dbReference type="Pfam" id="PF18003"/>
    </source>
</evidence>
<feature type="signal peptide" evidence="1">
    <location>
        <begin position="1"/>
        <end position="19"/>
    </location>
</feature>
<dbReference type="Pfam" id="PF12866">
    <property type="entry name" value="DUF3823"/>
    <property type="match status" value="1"/>
</dbReference>
<feature type="domain" description="DUF3823" evidence="2">
    <location>
        <begin position="31"/>
        <end position="117"/>
    </location>
</feature>
<dbReference type="InterPro" id="IPR024278">
    <property type="entry name" value="DUF3823_N"/>
</dbReference>